<feature type="domain" description="C-type lectin" evidence="4">
    <location>
        <begin position="19"/>
        <end position="85"/>
    </location>
</feature>
<dbReference type="Pfam" id="PF00059">
    <property type="entry name" value="Lectin_C"/>
    <property type="match status" value="11"/>
</dbReference>
<organism evidence="5">
    <name type="scientific">Lepeophtheirus salmonis</name>
    <name type="common">Salmon louse</name>
    <name type="synonym">Caligus salmonis</name>
    <dbReference type="NCBI Taxonomy" id="72036"/>
    <lineage>
        <taxon>Eukaryota</taxon>
        <taxon>Metazoa</taxon>
        <taxon>Ecdysozoa</taxon>
        <taxon>Arthropoda</taxon>
        <taxon>Crustacea</taxon>
        <taxon>Multicrustacea</taxon>
        <taxon>Hexanauplia</taxon>
        <taxon>Copepoda</taxon>
        <taxon>Siphonostomatoida</taxon>
        <taxon>Caligidae</taxon>
        <taxon>Lepeophtheirus</taxon>
    </lineage>
</organism>
<keyword evidence="1" id="KW-1015">Disulfide bond</keyword>
<keyword evidence="5" id="KW-0675">Receptor</keyword>
<feature type="domain" description="C-type lectin" evidence="4">
    <location>
        <begin position="245"/>
        <end position="361"/>
    </location>
</feature>
<feature type="non-terminal residue" evidence="5">
    <location>
        <position position="1"/>
    </location>
</feature>
<feature type="domain" description="C-type lectin" evidence="4">
    <location>
        <begin position="650"/>
        <end position="770"/>
    </location>
</feature>
<feature type="domain" description="C-type lectin" evidence="4">
    <location>
        <begin position="374"/>
        <end position="489"/>
    </location>
</feature>
<proteinExistence type="predicted"/>
<feature type="domain" description="C-type lectin" evidence="4">
    <location>
        <begin position="1100"/>
        <end position="1225"/>
    </location>
</feature>
<accession>A0A0K2TCH9</accession>
<evidence type="ECO:0000256" key="1">
    <source>
        <dbReference type="ARBA" id="ARBA00023157"/>
    </source>
</evidence>
<dbReference type="Gene3D" id="3.10.100.10">
    <property type="entry name" value="Mannose-Binding Protein A, subunit A"/>
    <property type="match status" value="11"/>
</dbReference>
<evidence type="ECO:0000259" key="4">
    <source>
        <dbReference type="PROSITE" id="PS50041"/>
    </source>
</evidence>
<feature type="domain" description="C-type lectin" evidence="4">
    <location>
        <begin position="953"/>
        <end position="1073"/>
    </location>
</feature>
<evidence type="ECO:0000256" key="3">
    <source>
        <dbReference type="SAM" id="Phobius"/>
    </source>
</evidence>
<dbReference type="InterPro" id="IPR016187">
    <property type="entry name" value="CTDL_fold"/>
</dbReference>
<dbReference type="InterPro" id="IPR001304">
    <property type="entry name" value="C-type_lectin-like"/>
</dbReference>
<dbReference type="PROSITE" id="PS00615">
    <property type="entry name" value="C_TYPE_LECTIN_1"/>
    <property type="match status" value="2"/>
</dbReference>
<feature type="domain" description="C-type lectin" evidence="4">
    <location>
        <begin position="802"/>
        <end position="916"/>
    </location>
</feature>
<dbReference type="SMART" id="SM00034">
    <property type="entry name" value="CLECT"/>
    <property type="match status" value="10"/>
</dbReference>
<name>A0A0K2TCH9_LEPSM</name>
<evidence type="ECO:0000256" key="2">
    <source>
        <dbReference type="SAM" id="MobiDB-lite"/>
    </source>
</evidence>
<feature type="domain" description="C-type lectin" evidence="4">
    <location>
        <begin position="505"/>
        <end position="627"/>
    </location>
</feature>
<feature type="compositionally biased region" description="Low complexity" evidence="2">
    <location>
        <begin position="1519"/>
        <end position="1535"/>
    </location>
</feature>
<dbReference type="InterPro" id="IPR016186">
    <property type="entry name" value="C-type_lectin-like/link_sf"/>
</dbReference>
<sequence length="1612" mass="184991">DFSSLRTLNILGYSKGKKIWIGLRHLDGNGTYGWPDGSLLKKEDFINWGEGEPSSPSNDKEACAENLDTQWNDCSCGNTIPFACQAEEYHKPTANCDFEDGLSWVEEKSSGMCYTVISREQSWSNAAASCVKLGDSANLVSIGTPQQDKFIRGKLRAQNRKGTYWIGMKKLEDKIFWSDLSPVSYFNWKTLPENGCSKTSLDDDHWIFDECETAKYPSICQRRGKNYIEKPEPVKNDCPDGWKRFGIHCFYFSKEKKNYKGALDFCKHSVKGGNLAIIRTSRLNDFLYGSIESDSYIGLNDIETEGDFVWEDGSSLHGNAFKFWGIGEPNDIDHKENCIEYRFQHRWNDVDCELKRAFICQVEYSICPASSTVLNQHCLYTDYEPKTCNEAEKICQNTLHHGHLASIHDWGVNDFLKKSIKKYDENFWIGLKKSAGVSDFAHWLDGTSIDFNNYLPGEVIEEVEVCELIAADGLWYPEPSDGKHGFACSHKPKYYMGCRSGWVKSDSSCYLLVLEKLSFQKAEGKCKDRGGNLAIIDDKAELDFIEAMYPYESCGDFNSCNEIFWIGLSSRKKRAYFEWIDGSEMRIHNWDGLFISSPIEKAMCVWAHQNRRWETVSCDSAAFYLCESPQMISEVVPPSSSGCKESQMVFMHNCYTLFHRLSKFSEAREFCSTQHSKLLTITTREVQNRMVSYIVGIEGSIHIDLQYYPDEKKWSWGDGTIFEFANWKADEPNINIEDEEGICAVIITEGRHLGEWKAIGCSEKRDFICEEPRKGYTESPPITTTITTLSPEFKCPENFDLISNRCFYSSLQHGAELKDFYEADADCKKYGARLAYFESLEEQNEVIGTFPSQMYIGLRYVPFLDRFLWMEPGITFGAYEDWYTGELDLSYSKYCVYFTYYWTLTKCSNKRNYLCSMKPSKEPFTTKTPPTKIPETPCHPDSKDGWFVIAEHDTSSCYKISQLNSTKTWVEARQACLNEKGDLASLHSYEINDYLWYKMENLKSYAKVWIGLNNLYPDKVHRWSDGSVIDFSNWAEGEPNDYLGMEGCAEMYVEQLGVWNDMHCRNENHYICKKPRYGTYPTQNPTPPPQGHCEKGVPEFEGHCYRISEDYFQSWEESIQKCREKHQSELLSIHSEREMAFLVSKIFPLINVHSIWSGGSDKINKDKFAWADQSEFNYANWDRDEPNGDTYFWDTSCIQMENNDDFNLGHWSAVSCFRVMGFICKSLVNPSVTGFTYKLPVCDKNPEFVSYNNDCYLYVSEPKNWFEAKQYCDSKKSTLVSIHSIRQNSFLLSESLSDVWMGLSNTDKKHQDLLIWDDDSFYDYHRFEEGTILSHNTPNCVYMNFSSSAWRLSSCDVQRHFMCQIQESVQPKGGCPEVTGWMKGPMEHCFNIPEKDYNIQFEYANKECENLQGVLAGIHSHSDNQWLLKNIPKNKQKEEHWFGAYKAGVETDSSFHWIDLEPSLGGYVNWDSSNRNNMTGYGAFNGTSGKWRLISDDTQLRSFLCSARKVVPTSPPKPSTTTTTTTLDPSDDNSNTKLHSGGIAGIVIGIILGMVLVIGVIYVALRPKFPNIPLLFRRSSPKLQKNVAFDNMTYSTSSESVVTSISENMTNE</sequence>
<dbReference type="SUPFAM" id="SSF56436">
    <property type="entry name" value="C-type lectin-like"/>
    <property type="match status" value="11"/>
</dbReference>
<dbReference type="InterPro" id="IPR050111">
    <property type="entry name" value="C-type_lectin/snaclec_domain"/>
</dbReference>
<keyword evidence="3" id="KW-0472">Membrane</keyword>
<keyword evidence="3" id="KW-0812">Transmembrane</keyword>
<feature type="transmembrane region" description="Helical" evidence="3">
    <location>
        <begin position="1543"/>
        <end position="1565"/>
    </location>
</feature>
<feature type="domain" description="C-type lectin" evidence="4">
    <location>
        <begin position="1251"/>
        <end position="1364"/>
    </location>
</feature>
<keyword evidence="3" id="KW-1133">Transmembrane helix</keyword>
<dbReference type="OrthoDB" id="6409202at2759"/>
<feature type="domain" description="C-type lectin" evidence="4">
    <location>
        <begin position="1388"/>
        <end position="1492"/>
    </location>
</feature>
<dbReference type="EMBL" id="HACA01006403">
    <property type="protein sequence ID" value="CDW23764.1"/>
    <property type="molecule type" value="Transcribed_RNA"/>
</dbReference>
<evidence type="ECO:0000313" key="5">
    <source>
        <dbReference type="EMBL" id="CDW23764.1"/>
    </source>
</evidence>
<protein>
    <submittedName>
        <fullName evidence="5">Mannose receptor C type 1like [Saccoglossus kowalevskii]</fullName>
    </submittedName>
</protein>
<dbReference type="InterPro" id="IPR018378">
    <property type="entry name" value="C-type_lectin_CS"/>
</dbReference>
<dbReference type="PANTHER" id="PTHR22803">
    <property type="entry name" value="MANNOSE, PHOSPHOLIPASE, LECTIN RECEPTOR RELATED"/>
    <property type="match status" value="1"/>
</dbReference>
<dbReference type="CDD" id="cd00037">
    <property type="entry name" value="CLECT"/>
    <property type="match status" value="10"/>
</dbReference>
<feature type="region of interest" description="Disordered" evidence="2">
    <location>
        <begin position="1510"/>
        <end position="1535"/>
    </location>
</feature>
<dbReference type="PROSITE" id="PS50041">
    <property type="entry name" value="C_TYPE_LECTIN_2"/>
    <property type="match status" value="11"/>
</dbReference>
<feature type="domain" description="C-type lectin" evidence="4">
    <location>
        <begin position="109"/>
        <end position="212"/>
    </location>
</feature>
<reference evidence="5" key="1">
    <citation type="submission" date="2014-05" db="EMBL/GenBank/DDBJ databases">
        <authorList>
            <person name="Chronopoulou M."/>
        </authorList>
    </citation>
    <scope>NUCLEOTIDE SEQUENCE</scope>
    <source>
        <tissue evidence="5">Whole organism</tissue>
    </source>
</reference>